<keyword evidence="2" id="KW-1185">Reference proteome</keyword>
<gene>
    <name evidence="1" type="ORF">ATM17_12800</name>
</gene>
<protein>
    <recommendedName>
        <fullName evidence="3">MmcB family DNA repair protein</fullName>
    </recommendedName>
</protein>
<proteinExistence type="predicted"/>
<reference evidence="1 2" key="2">
    <citation type="journal article" date="2016" name="Genome Announc.">
        <title>Complete Genome Sequence of Sphingopyxis macrogoltabida Strain 203N (NBRC 111659), a Polyethylene Glycol Degrader.</title>
        <authorList>
            <person name="Ohtsubo Y."/>
            <person name="Nonoyama S."/>
            <person name="Nagata Y."/>
            <person name="Numata M."/>
            <person name="Tsuchikane K."/>
            <person name="Hosoyama A."/>
            <person name="Yamazoe A."/>
            <person name="Tsuda M."/>
            <person name="Fujita N."/>
            <person name="Kawai F."/>
        </authorList>
    </citation>
    <scope>NUCLEOTIDE SEQUENCE [LARGE SCALE GENOMIC DNA]</scope>
    <source>
        <strain evidence="1 2">203N</strain>
    </source>
</reference>
<evidence type="ECO:0000313" key="1">
    <source>
        <dbReference type="EMBL" id="AMU89915.1"/>
    </source>
</evidence>
<dbReference type="Pfam" id="PF06319">
    <property type="entry name" value="MmcB-like"/>
    <property type="match status" value="1"/>
</dbReference>
<name>A0AAC9FFN0_SPHMC</name>
<accession>A0AAC9FFN0</accession>
<dbReference type="Proteomes" id="UP000076088">
    <property type="component" value="Chromosome"/>
</dbReference>
<evidence type="ECO:0000313" key="2">
    <source>
        <dbReference type="Proteomes" id="UP000076088"/>
    </source>
</evidence>
<dbReference type="RefSeq" id="WP_054726239.1">
    <property type="nucleotide sequence ID" value="NZ_CP009429.1"/>
</dbReference>
<reference evidence="2" key="1">
    <citation type="submission" date="2015-11" db="EMBL/GenBank/DDBJ databases">
        <title>Complete genome sequence of a polyethylene-glycol degrader Sphingopyxis macrogoltabida 203N (NBRC 111659).</title>
        <authorList>
            <person name="Yoshiyuki O."/>
            <person name="Shouta N."/>
            <person name="Nagata Y."/>
            <person name="Numata M."/>
            <person name="Tsuchikane K."/>
            <person name="Hosoyama A."/>
            <person name="Yamazoe A."/>
            <person name="Tsuda M."/>
            <person name="Fujita N."/>
            <person name="Kawai F."/>
        </authorList>
    </citation>
    <scope>NUCLEOTIDE SEQUENCE [LARGE SCALE GENOMIC DNA]</scope>
    <source>
        <strain evidence="2">203N</strain>
    </source>
</reference>
<dbReference type="KEGG" id="smaz:LH19_07020"/>
<dbReference type="EMBL" id="CP013344">
    <property type="protein sequence ID" value="AMU89915.1"/>
    <property type="molecule type" value="Genomic_DNA"/>
</dbReference>
<dbReference type="AlphaFoldDB" id="A0AAC9FFN0"/>
<dbReference type="InterPro" id="IPR009394">
    <property type="entry name" value="MmcB-like"/>
</dbReference>
<organism evidence="1 2">
    <name type="scientific">Sphingopyxis macrogoltabida</name>
    <name type="common">Sphingomonas macrogoltabidus</name>
    <dbReference type="NCBI Taxonomy" id="33050"/>
    <lineage>
        <taxon>Bacteria</taxon>
        <taxon>Pseudomonadati</taxon>
        <taxon>Pseudomonadota</taxon>
        <taxon>Alphaproteobacteria</taxon>
        <taxon>Sphingomonadales</taxon>
        <taxon>Sphingomonadaceae</taxon>
        <taxon>Sphingopyxis</taxon>
    </lineage>
</organism>
<evidence type="ECO:0008006" key="3">
    <source>
        <dbReference type="Google" id="ProtNLM"/>
    </source>
</evidence>
<sequence>MKGATKSPKVDAWGHDNLANDLARRLRDGGKLWTWTNLTVGAWSGPRPDIMSFARWRYDNPQIAAFEIKVQRSDLLSDLNSDKWRKYLEHCQSVTFAMPHGLATKDEIPAECGVMFRTGRGWRTERRPTNIGSPCSIQAMAKLLTCHPDREPYPGMDKWQADAERQRCQDKFRQQAGHRFGHALARLASDVAEGKDPAEEARKRADQIIAEARAEAETIAADIKPLLAALGIPESSGSYAVKDAVRRAITDLSADGRVQRAEGAIAEIERALARAKSSLSPEAIGA</sequence>